<evidence type="ECO:0000313" key="2">
    <source>
        <dbReference type="EMBL" id="KAB0264118.1"/>
    </source>
</evidence>
<dbReference type="AlphaFoldDB" id="A0A5N3P302"/>
<evidence type="ECO:0008006" key="4">
    <source>
        <dbReference type="Google" id="ProtNLM"/>
    </source>
</evidence>
<protein>
    <recommendedName>
        <fullName evidence="4">DUF3551 domain-containing protein</fullName>
    </recommendedName>
</protein>
<keyword evidence="1" id="KW-0732">Signal</keyword>
<accession>A0A5N3P302</accession>
<dbReference type="RefSeq" id="WP_150950112.1">
    <property type="nucleotide sequence ID" value="NZ_VCMV01000081.1"/>
</dbReference>
<organism evidence="2 3">
    <name type="scientific">Microvirga brassicacearum</name>
    <dbReference type="NCBI Taxonomy" id="2580413"/>
    <lineage>
        <taxon>Bacteria</taxon>
        <taxon>Pseudomonadati</taxon>
        <taxon>Pseudomonadota</taxon>
        <taxon>Alphaproteobacteria</taxon>
        <taxon>Hyphomicrobiales</taxon>
        <taxon>Methylobacteriaceae</taxon>
        <taxon>Microvirga</taxon>
    </lineage>
</organism>
<reference evidence="2 3" key="1">
    <citation type="journal article" date="2019" name="Microorganisms">
        <title>Genome Insights into the Novel Species Microvirga brassicacearum, a Rapeseed Endophyte with Biotechnological Potential.</title>
        <authorList>
            <person name="Jimenez-Gomez A."/>
            <person name="Saati-Santamaria Z."/>
            <person name="Igual J.M."/>
            <person name="Rivas R."/>
            <person name="Mateos P.F."/>
            <person name="Garcia-Fraile P."/>
        </authorList>
    </citation>
    <scope>NUCLEOTIDE SEQUENCE [LARGE SCALE GENOMIC DNA]</scope>
    <source>
        <strain evidence="2 3">CDVBN77</strain>
    </source>
</reference>
<proteinExistence type="predicted"/>
<feature type="chain" id="PRO_5024370687" description="DUF3551 domain-containing protein" evidence="1">
    <location>
        <begin position="20"/>
        <end position="88"/>
    </location>
</feature>
<feature type="signal peptide" evidence="1">
    <location>
        <begin position="1"/>
        <end position="19"/>
    </location>
</feature>
<sequence>MRSVVFLLGLLVCPLAPTAASSGEQPVLQHTQMSGPSHANCFCRAQGRMFAYGESVCLRTPEGPRLAQCLMALNVTSWTITERPCPES</sequence>
<dbReference type="OrthoDB" id="8021248at2"/>
<evidence type="ECO:0000256" key="1">
    <source>
        <dbReference type="SAM" id="SignalP"/>
    </source>
</evidence>
<dbReference type="EMBL" id="VCMV01000081">
    <property type="protein sequence ID" value="KAB0264118.1"/>
    <property type="molecule type" value="Genomic_DNA"/>
</dbReference>
<comment type="caution">
    <text evidence="2">The sequence shown here is derived from an EMBL/GenBank/DDBJ whole genome shotgun (WGS) entry which is preliminary data.</text>
</comment>
<name>A0A5N3P302_9HYPH</name>
<evidence type="ECO:0000313" key="3">
    <source>
        <dbReference type="Proteomes" id="UP000325684"/>
    </source>
</evidence>
<keyword evidence="3" id="KW-1185">Reference proteome</keyword>
<dbReference type="Proteomes" id="UP000325684">
    <property type="component" value="Unassembled WGS sequence"/>
</dbReference>
<gene>
    <name evidence="2" type="ORF">FEZ63_24735</name>
</gene>